<evidence type="ECO:0000256" key="6">
    <source>
        <dbReference type="ARBA" id="ARBA00022786"/>
    </source>
</evidence>
<reference evidence="10 11" key="1">
    <citation type="journal article" date="2017" name="Nat. Commun.">
        <title>Genome assembly with in vitro proximity ligation data and whole-genome triplication in lettuce.</title>
        <authorList>
            <person name="Reyes-Chin-Wo S."/>
            <person name="Wang Z."/>
            <person name="Yang X."/>
            <person name="Kozik A."/>
            <person name="Arikit S."/>
            <person name="Song C."/>
            <person name="Xia L."/>
            <person name="Froenicke L."/>
            <person name="Lavelle D.O."/>
            <person name="Truco M.J."/>
            <person name="Xia R."/>
            <person name="Zhu S."/>
            <person name="Xu C."/>
            <person name="Xu H."/>
            <person name="Xu X."/>
            <person name="Cox K."/>
            <person name="Korf I."/>
            <person name="Meyers B.C."/>
            <person name="Michelmore R.W."/>
        </authorList>
    </citation>
    <scope>NUCLEOTIDE SEQUENCE [LARGE SCALE GENOMIC DNA]</scope>
    <source>
        <strain evidence="11">cv. Salinas</strain>
        <tissue evidence="10">Seedlings</tissue>
    </source>
</reference>
<evidence type="ECO:0000256" key="7">
    <source>
        <dbReference type="ARBA" id="ARBA00022833"/>
    </source>
</evidence>
<evidence type="ECO:0000256" key="5">
    <source>
        <dbReference type="ARBA" id="ARBA00022771"/>
    </source>
</evidence>
<keyword evidence="3" id="KW-0808">Transferase</keyword>
<feature type="domain" description="RING-type" evidence="9">
    <location>
        <begin position="177"/>
        <end position="218"/>
    </location>
</feature>
<dbReference type="InterPro" id="IPR013083">
    <property type="entry name" value="Znf_RING/FYVE/PHD"/>
</dbReference>
<dbReference type="InterPro" id="IPR001841">
    <property type="entry name" value="Znf_RING"/>
</dbReference>
<dbReference type="SMART" id="SM00184">
    <property type="entry name" value="RING"/>
    <property type="match status" value="1"/>
</dbReference>
<evidence type="ECO:0000313" key="11">
    <source>
        <dbReference type="Proteomes" id="UP000235145"/>
    </source>
</evidence>
<evidence type="ECO:0000313" key="10">
    <source>
        <dbReference type="EMBL" id="KAJ0195795.1"/>
    </source>
</evidence>
<dbReference type="SUPFAM" id="SSF57850">
    <property type="entry name" value="RING/U-box"/>
    <property type="match status" value="1"/>
</dbReference>
<protein>
    <recommendedName>
        <fullName evidence="2">RING-type E3 ubiquitin transferase</fullName>
        <ecNumber evidence="2">2.3.2.27</ecNumber>
    </recommendedName>
</protein>
<dbReference type="EMBL" id="NBSK02000007">
    <property type="protein sequence ID" value="KAJ0195795.1"/>
    <property type="molecule type" value="Genomic_DNA"/>
</dbReference>
<organism evidence="10 11">
    <name type="scientific">Lactuca sativa</name>
    <name type="common">Garden lettuce</name>
    <dbReference type="NCBI Taxonomy" id="4236"/>
    <lineage>
        <taxon>Eukaryota</taxon>
        <taxon>Viridiplantae</taxon>
        <taxon>Streptophyta</taxon>
        <taxon>Embryophyta</taxon>
        <taxon>Tracheophyta</taxon>
        <taxon>Spermatophyta</taxon>
        <taxon>Magnoliopsida</taxon>
        <taxon>eudicotyledons</taxon>
        <taxon>Gunneridae</taxon>
        <taxon>Pentapetalae</taxon>
        <taxon>asterids</taxon>
        <taxon>campanulids</taxon>
        <taxon>Asterales</taxon>
        <taxon>Asteraceae</taxon>
        <taxon>Cichorioideae</taxon>
        <taxon>Cichorieae</taxon>
        <taxon>Lactucinae</taxon>
        <taxon>Lactuca</taxon>
    </lineage>
</organism>
<dbReference type="AlphaFoldDB" id="A0A9R1UZU6"/>
<dbReference type="GO" id="GO:0016567">
    <property type="term" value="P:protein ubiquitination"/>
    <property type="evidence" value="ECO:0000318"/>
    <property type="project" value="GO_Central"/>
</dbReference>
<keyword evidence="6" id="KW-0833">Ubl conjugation pathway</keyword>
<dbReference type="GO" id="GO:0005737">
    <property type="term" value="C:cytoplasm"/>
    <property type="evidence" value="ECO:0000318"/>
    <property type="project" value="GO_Central"/>
</dbReference>
<dbReference type="OrthoDB" id="8062037at2759"/>
<proteinExistence type="predicted"/>
<name>A0A9R1UZU6_LACSA</name>
<dbReference type="EC" id="2.3.2.27" evidence="2"/>
<keyword evidence="11" id="KW-1185">Reference proteome</keyword>
<sequence>MASPTTTTTTTTATTAFMERLTYRCHCCNCDVSPSPSSSSSSSATTISTTSLLCPNCNCDCLEQVISNNNPNPNYPNQHSSQLSFPSFDPSIPTTTADSSRTFPFPSVTASDDNFLLDSPYLHRLINHLTNSSDSSPSTTTVTTSLHHSPTSKSAIEAIPLVKITSAFLDIDPIVLCAVCKDQFVIDDETKQLPCKHMYHPDCILPWLSNHNSCPVCRFQLPREPVNGDVKARRRSRSRVLRLGDLMEDVDDEAMLGIGFSNLQHQYMHSEFDPDVMFPLTHIGQTVEVDVLPDSGQENGLETQTPSWPNWRVNGVAVDGGDTGVNGGWIDDSDSANSMP</sequence>
<comment type="caution">
    <text evidence="10">The sequence shown here is derived from an EMBL/GenBank/DDBJ whole genome shotgun (WGS) entry which is preliminary data.</text>
</comment>
<keyword evidence="5 8" id="KW-0863">Zinc-finger</keyword>
<dbReference type="Gene3D" id="3.30.40.10">
    <property type="entry name" value="Zinc/RING finger domain, C3HC4 (zinc finger)"/>
    <property type="match status" value="1"/>
</dbReference>
<evidence type="ECO:0000256" key="4">
    <source>
        <dbReference type="ARBA" id="ARBA00022723"/>
    </source>
</evidence>
<evidence type="ECO:0000256" key="3">
    <source>
        <dbReference type="ARBA" id="ARBA00022679"/>
    </source>
</evidence>
<dbReference type="PROSITE" id="PS50089">
    <property type="entry name" value="ZF_RING_2"/>
    <property type="match status" value="1"/>
</dbReference>
<comment type="catalytic activity">
    <reaction evidence="1">
        <text>S-ubiquitinyl-[E2 ubiquitin-conjugating enzyme]-L-cysteine + [acceptor protein]-L-lysine = [E2 ubiquitin-conjugating enzyme]-L-cysteine + N(6)-ubiquitinyl-[acceptor protein]-L-lysine.</text>
        <dbReference type="EC" id="2.3.2.27"/>
    </reaction>
</comment>
<dbReference type="PANTHER" id="PTHR15710">
    <property type="entry name" value="E3 UBIQUITIN-PROTEIN LIGASE PRAJA"/>
    <property type="match status" value="1"/>
</dbReference>
<evidence type="ECO:0000256" key="2">
    <source>
        <dbReference type="ARBA" id="ARBA00012483"/>
    </source>
</evidence>
<dbReference type="GO" id="GO:0008270">
    <property type="term" value="F:zinc ion binding"/>
    <property type="evidence" value="ECO:0007669"/>
    <property type="project" value="UniProtKB-KW"/>
</dbReference>
<evidence type="ECO:0000256" key="8">
    <source>
        <dbReference type="PROSITE-ProRule" id="PRU00175"/>
    </source>
</evidence>
<keyword evidence="4" id="KW-0479">Metal-binding</keyword>
<dbReference type="Pfam" id="PF13639">
    <property type="entry name" value="zf-RING_2"/>
    <property type="match status" value="1"/>
</dbReference>
<dbReference type="Proteomes" id="UP000235145">
    <property type="component" value="Unassembled WGS sequence"/>
</dbReference>
<evidence type="ECO:0000259" key="9">
    <source>
        <dbReference type="PROSITE" id="PS50089"/>
    </source>
</evidence>
<dbReference type="Gramene" id="rna-gnl|WGS:NBSK|LSAT_7X33601_mrna">
    <property type="protein sequence ID" value="cds-PLY96668.1"/>
    <property type="gene ID" value="gene-LSAT_7X33601"/>
</dbReference>
<accession>A0A9R1UZU6</accession>
<dbReference type="FunFam" id="3.30.40.10:FF:000022">
    <property type="entry name" value="E3 ubiquitin-protein ligase RING1-like"/>
    <property type="match status" value="1"/>
</dbReference>
<evidence type="ECO:0000256" key="1">
    <source>
        <dbReference type="ARBA" id="ARBA00000900"/>
    </source>
</evidence>
<dbReference type="PANTHER" id="PTHR15710:SF187">
    <property type="entry name" value="RING-TYPE E3 UBIQUITIN TRANSFERASE"/>
    <property type="match status" value="1"/>
</dbReference>
<keyword evidence="7" id="KW-0862">Zinc</keyword>
<gene>
    <name evidence="10" type="ORF">LSAT_V11C700356190</name>
</gene>
<dbReference type="GO" id="GO:0061630">
    <property type="term" value="F:ubiquitin protein ligase activity"/>
    <property type="evidence" value="ECO:0000318"/>
    <property type="project" value="GO_Central"/>
</dbReference>